<dbReference type="Gene3D" id="1.10.287.130">
    <property type="match status" value="1"/>
</dbReference>
<feature type="domain" description="SpoOB alpha-helical" evidence="3">
    <location>
        <begin position="242"/>
        <end position="278"/>
    </location>
</feature>
<gene>
    <name evidence="4" type="ORF">TICRE_18960</name>
</gene>
<reference evidence="4 5" key="1">
    <citation type="submission" date="2016-02" db="EMBL/GenBank/DDBJ databases">
        <title>Genome sequence of Tissierella creatinophila DSM 6911.</title>
        <authorList>
            <person name="Poehlein A."/>
            <person name="Daniel R."/>
        </authorList>
    </citation>
    <scope>NUCLEOTIDE SEQUENCE [LARGE SCALE GENOMIC DNA]</scope>
    <source>
        <strain evidence="4 5">DSM 6911</strain>
    </source>
</reference>
<feature type="transmembrane region" description="Helical" evidence="1">
    <location>
        <begin position="123"/>
        <end position="144"/>
    </location>
</feature>
<feature type="transmembrane region" description="Helical" evidence="1">
    <location>
        <begin position="38"/>
        <end position="55"/>
    </location>
</feature>
<dbReference type="GO" id="GO:0016301">
    <property type="term" value="F:kinase activity"/>
    <property type="evidence" value="ECO:0007669"/>
    <property type="project" value="UniProtKB-KW"/>
</dbReference>
<keyword evidence="1" id="KW-0472">Membrane</keyword>
<dbReference type="Proteomes" id="UP000186112">
    <property type="component" value="Unassembled WGS sequence"/>
</dbReference>
<feature type="transmembrane region" description="Helical" evidence="1">
    <location>
        <begin position="6"/>
        <end position="26"/>
    </location>
</feature>
<dbReference type="InterPro" id="IPR032834">
    <property type="entry name" value="NatK-like_C"/>
</dbReference>
<feature type="transmembrane region" description="Helical" evidence="1">
    <location>
        <begin position="90"/>
        <end position="111"/>
    </location>
</feature>
<evidence type="ECO:0000313" key="5">
    <source>
        <dbReference type="Proteomes" id="UP000186112"/>
    </source>
</evidence>
<keyword evidence="4" id="KW-0418">Kinase</keyword>
<dbReference type="AlphaFoldDB" id="A0A1U7M4F8"/>
<dbReference type="InterPro" id="IPR039506">
    <property type="entry name" value="SPOB_a"/>
</dbReference>
<feature type="transmembrane region" description="Helical" evidence="1">
    <location>
        <begin position="183"/>
        <end position="207"/>
    </location>
</feature>
<evidence type="ECO:0000313" key="4">
    <source>
        <dbReference type="EMBL" id="OLS02078.1"/>
    </source>
</evidence>
<dbReference type="CDD" id="cd16935">
    <property type="entry name" value="HATPase_AgrC-ComD-like"/>
    <property type="match status" value="1"/>
</dbReference>
<keyword evidence="1" id="KW-0812">Transmembrane</keyword>
<dbReference type="Gene3D" id="3.30.565.10">
    <property type="entry name" value="Histidine kinase-like ATPase, C-terminal domain"/>
    <property type="match status" value="1"/>
</dbReference>
<keyword evidence="1" id="KW-1133">Transmembrane helix</keyword>
<dbReference type="RefSeq" id="WP_075727419.1">
    <property type="nucleotide sequence ID" value="NZ_LTDM01000043.1"/>
</dbReference>
<accession>A0A1U7M4F8</accession>
<evidence type="ECO:0000259" key="2">
    <source>
        <dbReference type="Pfam" id="PF14501"/>
    </source>
</evidence>
<dbReference type="Pfam" id="PF14689">
    <property type="entry name" value="SPOB_a"/>
    <property type="match status" value="1"/>
</dbReference>
<dbReference type="PANTHER" id="PTHR40448:SF1">
    <property type="entry name" value="TWO-COMPONENT SENSOR HISTIDINE KINASE"/>
    <property type="match status" value="1"/>
</dbReference>
<dbReference type="PANTHER" id="PTHR40448">
    <property type="entry name" value="TWO-COMPONENT SENSOR HISTIDINE KINASE"/>
    <property type="match status" value="1"/>
</dbReference>
<evidence type="ECO:0000256" key="1">
    <source>
        <dbReference type="SAM" id="Phobius"/>
    </source>
</evidence>
<comment type="caution">
    <text evidence="4">The sequence shown here is derived from an EMBL/GenBank/DDBJ whole genome shotgun (WGS) entry which is preliminary data.</text>
</comment>
<protein>
    <submittedName>
        <fullName evidence="4">Histidine kinase-, DNA gyrase B-, and HSP90-like ATPase</fullName>
    </submittedName>
</protein>
<sequence>MTLNTYDFAYLISNMFSTYIICKFMAIFFDRSKVNKRIEFLSYSIYFIIVSLIYLTVNIPIVNLVVNIILFFALTFNYKSSMKNRIFSLIFIYLTLMVIESIVAVILVHGYKSISSVNSRNTSIIGMISVNIISYIFVLLIGNYNDMKRGINIPNIYWISICFIPLGSLYIIIAFLQEFDYNAYSIIASMLILFTINIFVFHLYNVLNKVFEQMIERTILKEQNKYYKDQLEIMDTNNKNAKSFNHDLRNHLSIIRGYIQIEECQKACMYIDEMIKNNYTIKTIKEFSNSGNIDIDNILNYKLYEASKKDICVSLEIKIPSDINISSFDIVVILGNLLDNAIEATSKVENNKKIDIIIIYEKEIIFINIKNTFNGSILYEKGKILTSKKDRKSHGIGLSNVKSILKKYNGIMDIDYTDNEFCIDIILHTN</sequence>
<keyword evidence="5" id="KW-1185">Reference proteome</keyword>
<name>A0A1U7M4F8_TISCR</name>
<keyword evidence="4" id="KW-0808">Transferase</keyword>
<feature type="transmembrane region" description="Helical" evidence="1">
    <location>
        <begin position="156"/>
        <end position="177"/>
    </location>
</feature>
<dbReference type="InterPro" id="IPR036890">
    <property type="entry name" value="HATPase_C_sf"/>
</dbReference>
<dbReference type="GO" id="GO:0042802">
    <property type="term" value="F:identical protein binding"/>
    <property type="evidence" value="ECO:0007669"/>
    <property type="project" value="TreeGrafter"/>
</dbReference>
<organism evidence="4 5">
    <name type="scientific">Tissierella creatinophila DSM 6911</name>
    <dbReference type="NCBI Taxonomy" id="1123403"/>
    <lineage>
        <taxon>Bacteria</taxon>
        <taxon>Bacillati</taxon>
        <taxon>Bacillota</taxon>
        <taxon>Tissierellia</taxon>
        <taxon>Tissierellales</taxon>
        <taxon>Tissierellaceae</taxon>
        <taxon>Tissierella</taxon>
    </lineage>
</organism>
<evidence type="ECO:0000259" key="3">
    <source>
        <dbReference type="Pfam" id="PF14689"/>
    </source>
</evidence>
<feature type="domain" description="Sensor histidine kinase NatK-like C-terminal" evidence="2">
    <location>
        <begin position="327"/>
        <end position="427"/>
    </location>
</feature>
<dbReference type="OrthoDB" id="1634477at2"/>
<proteinExistence type="predicted"/>
<dbReference type="Pfam" id="PF14501">
    <property type="entry name" value="HATPase_c_5"/>
    <property type="match status" value="1"/>
</dbReference>
<dbReference type="SUPFAM" id="SSF55874">
    <property type="entry name" value="ATPase domain of HSP90 chaperone/DNA topoisomerase II/histidine kinase"/>
    <property type="match status" value="1"/>
</dbReference>
<dbReference type="EMBL" id="LTDM01000043">
    <property type="protein sequence ID" value="OLS02078.1"/>
    <property type="molecule type" value="Genomic_DNA"/>
</dbReference>